<proteinExistence type="predicted"/>
<evidence type="ECO:0000256" key="1">
    <source>
        <dbReference type="SAM" id="Phobius"/>
    </source>
</evidence>
<gene>
    <name evidence="2" type="ORF">TL16_g03994</name>
</gene>
<evidence type="ECO:0000313" key="2">
    <source>
        <dbReference type="EMBL" id="GMH64580.1"/>
    </source>
</evidence>
<comment type="caution">
    <text evidence="2">The sequence shown here is derived from an EMBL/GenBank/DDBJ whole genome shotgun (WGS) entry which is preliminary data.</text>
</comment>
<organism evidence="2 3">
    <name type="scientific">Triparma laevis f. inornata</name>
    <dbReference type="NCBI Taxonomy" id="1714386"/>
    <lineage>
        <taxon>Eukaryota</taxon>
        <taxon>Sar</taxon>
        <taxon>Stramenopiles</taxon>
        <taxon>Ochrophyta</taxon>
        <taxon>Bolidophyceae</taxon>
        <taxon>Parmales</taxon>
        <taxon>Triparmaceae</taxon>
        <taxon>Triparma</taxon>
    </lineage>
</organism>
<keyword evidence="1" id="KW-0812">Transmembrane</keyword>
<dbReference type="Proteomes" id="UP001162640">
    <property type="component" value="Unassembled WGS sequence"/>
</dbReference>
<keyword evidence="1" id="KW-0472">Membrane</keyword>
<evidence type="ECO:0000313" key="3">
    <source>
        <dbReference type="Proteomes" id="UP001162640"/>
    </source>
</evidence>
<keyword evidence="1" id="KW-1133">Transmembrane helix</keyword>
<feature type="transmembrane region" description="Helical" evidence="1">
    <location>
        <begin position="105"/>
        <end position="124"/>
    </location>
</feature>
<accession>A0A9W7E470</accession>
<reference evidence="3" key="1">
    <citation type="journal article" date="2023" name="Commun. Biol.">
        <title>Genome analysis of Parmales, the sister group of diatoms, reveals the evolutionary specialization of diatoms from phago-mixotrophs to photoautotrophs.</title>
        <authorList>
            <person name="Ban H."/>
            <person name="Sato S."/>
            <person name="Yoshikawa S."/>
            <person name="Yamada K."/>
            <person name="Nakamura Y."/>
            <person name="Ichinomiya M."/>
            <person name="Sato N."/>
            <person name="Blanc-Mathieu R."/>
            <person name="Endo H."/>
            <person name="Kuwata A."/>
            <person name="Ogata H."/>
        </authorList>
    </citation>
    <scope>NUCLEOTIDE SEQUENCE [LARGE SCALE GENOMIC DNA]</scope>
</reference>
<dbReference type="AlphaFoldDB" id="A0A9W7E470"/>
<dbReference type="EMBL" id="BLQM01000108">
    <property type="protein sequence ID" value="GMH64580.1"/>
    <property type="molecule type" value="Genomic_DNA"/>
</dbReference>
<protein>
    <submittedName>
        <fullName evidence="2">Uncharacterized protein</fullName>
    </submittedName>
</protein>
<feature type="transmembrane region" description="Helical" evidence="1">
    <location>
        <begin position="72"/>
        <end position="93"/>
    </location>
</feature>
<sequence>MWRYQRSLEQCLVEPIPSSVMMGTIFAGLDVGQGAPMNARTFGTSIGFIYTYHILQCPLEQLHGRQSSLHNAFSGAFLGTLGVMHGRIGVPFVPPHVLHGNGPRGAIAIGAVVYGAIGFGLATMGGKRM</sequence>
<name>A0A9W7E470_9STRA</name>